<evidence type="ECO:0000256" key="4">
    <source>
        <dbReference type="ARBA" id="ARBA00022741"/>
    </source>
</evidence>
<keyword evidence="4" id="KW-0547">Nucleotide-binding</keyword>
<keyword evidence="8" id="KW-1208">Phospholipid metabolism</keyword>
<dbReference type="GO" id="GO:0006665">
    <property type="term" value="P:sphingolipid metabolic process"/>
    <property type="evidence" value="ECO:0007669"/>
    <property type="project" value="TreeGrafter"/>
</dbReference>
<dbReference type="GO" id="GO:0001727">
    <property type="term" value="F:lipid kinase activity"/>
    <property type="evidence" value="ECO:0007669"/>
    <property type="project" value="TreeGrafter"/>
</dbReference>
<proteinExistence type="inferred from homology"/>
<keyword evidence="7" id="KW-0443">Lipid metabolism</keyword>
<evidence type="ECO:0000256" key="8">
    <source>
        <dbReference type="ARBA" id="ARBA00023264"/>
    </source>
</evidence>
<evidence type="ECO:0000256" key="6">
    <source>
        <dbReference type="ARBA" id="ARBA00022840"/>
    </source>
</evidence>
<comment type="cofactor">
    <cofactor evidence="1">
        <name>Mg(2+)</name>
        <dbReference type="ChEBI" id="CHEBI:18420"/>
    </cofactor>
</comment>
<keyword evidence="6" id="KW-0067">ATP-binding</keyword>
<evidence type="ECO:0000256" key="3">
    <source>
        <dbReference type="ARBA" id="ARBA00022679"/>
    </source>
</evidence>
<evidence type="ECO:0000256" key="5">
    <source>
        <dbReference type="ARBA" id="ARBA00022777"/>
    </source>
</evidence>
<dbReference type="GO" id="GO:0008654">
    <property type="term" value="P:phospholipid biosynthetic process"/>
    <property type="evidence" value="ECO:0007669"/>
    <property type="project" value="UniProtKB-KW"/>
</dbReference>
<evidence type="ECO:0000256" key="7">
    <source>
        <dbReference type="ARBA" id="ARBA00023209"/>
    </source>
</evidence>
<keyword evidence="3" id="KW-0808">Transferase</keyword>
<keyword evidence="7" id="KW-0444">Lipid biosynthesis</keyword>
<dbReference type="PANTHER" id="PTHR12358">
    <property type="entry name" value="SPHINGOSINE KINASE"/>
    <property type="match status" value="1"/>
</dbReference>
<reference evidence="10" key="2">
    <citation type="journal article" date="2021" name="PeerJ">
        <title>Extensive microbial diversity within the chicken gut microbiome revealed by metagenomics and culture.</title>
        <authorList>
            <person name="Gilroy R."/>
            <person name="Ravi A."/>
            <person name="Getino M."/>
            <person name="Pursley I."/>
            <person name="Horton D.L."/>
            <person name="Alikhan N.F."/>
            <person name="Baker D."/>
            <person name="Gharbi K."/>
            <person name="Hall N."/>
            <person name="Watson M."/>
            <person name="Adriaenssens E.M."/>
            <person name="Foster-Nyarko E."/>
            <person name="Jarju S."/>
            <person name="Secka A."/>
            <person name="Antonio M."/>
            <person name="Oren A."/>
            <person name="Chaudhuri R.R."/>
            <person name="La Ragione R."/>
            <person name="Hildebrand F."/>
            <person name="Pallen M.J."/>
        </authorList>
    </citation>
    <scope>NUCLEOTIDE SEQUENCE</scope>
    <source>
        <strain evidence="10">CHK176-6737</strain>
    </source>
</reference>
<dbReference type="Pfam" id="PF19279">
    <property type="entry name" value="YegS_C"/>
    <property type="match status" value="1"/>
</dbReference>
<organism evidence="10 11">
    <name type="scientific">Candidatus Scybalenecus merdavium</name>
    <dbReference type="NCBI Taxonomy" id="2840939"/>
    <lineage>
        <taxon>Bacteria</taxon>
        <taxon>Bacillati</taxon>
        <taxon>Bacillota</taxon>
        <taxon>Clostridia</taxon>
        <taxon>Eubacteriales</taxon>
        <taxon>Oscillospiraceae</taxon>
        <taxon>Oscillospiraceae incertae sedis</taxon>
        <taxon>Candidatus Scybalenecus</taxon>
    </lineage>
</organism>
<dbReference type="GO" id="GO:0005524">
    <property type="term" value="F:ATP binding"/>
    <property type="evidence" value="ECO:0007669"/>
    <property type="project" value="UniProtKB-KW"/>
</dbReference>
<comment type="caution">
    <text evidence="10">The sequence shown here is derived from an EMBL/GenBank/DDBJ whole genome shotgun (WGS) entry which is preliminary data.</text>
</comment>
<dbReference type="SUPFAM" id="SSF111331">
    <property type="entry name" value="NAD kinase/diacylglycerol kinase-like"/>
    <property type="match status" value="1"/>
</dbReference>
<comment type="similarity">
    <text evidence="2">Belongs to the diacylglycerol/lipid kinase family.</text>
</comment>
<dbReference type="Gene3D" id="3.40.50.10330">
    <property type="entry name" value="Probable inorganic polyphosphate/atp-NAD kinase, domain 1"/>
    <property type="match status" value="1"/>
</dbReference>
<evidence type="ECO:0000256" key="2">
    <source>
        <dbReference type="ARBA" id="ARBA00005983"/>
    </source>
</evidence>
<dbReference type="EMBL" id="DVNM01000015">
    <property type="protein sequence ID" value="HIU68896.1"/>
    <property type="molecule type" value="Genomic_DNA"/>
</dbReference>
<evidence type="ECO:0000313" key="10">
    <source>
        <dbReference type="EMBL" id="HIU68896.1"/>
    </source>
</evidence>
<dbReference type="SMART" id="SM00046">
    <property type="entry name" value="DAGKc"/>
    <property type="match status" value="1"/>
</dbReference>
<keyword evidence="7" id="KW-0594">Phospholipid biosynthesis</keyword>
<dbReference type="InterPro" id="IPR017438">
    <property type="entry name" value="ATP-NAD_kinase_N"/>
</dbReference>
<dbReference type="InterPro" id="IPR045540">
    <property type="entry name" value="YegS/DAGK_C"/>
</dbReference>
<dbReference type="Proteomes" id="UP000824125">
    <property type="component" value="Unassembled WGS sequence"/>
</dbReference>
<dbReference type="PROSITE" id="PS50146">
    <property type="entry name" value="DAGK"/>
    <property type="match status" value="1"/>
</dbReference>
<dbReference type="Pfam" id="PF00781">
    <property type="entry name" value="DAGK_cat"/>
    <property type="match status" value="1"/>
</dbReference>
<dbReference type="Gene3D" id="2.60.200.40">
    <property type="match status" value="1"/>
</dbReference>
<keyword evidence="5" id="KW-0418">Kinase</keyword>
<evidence type="ECO:0000259" key="9">
    <source>
        <dbReference type="PROSITE" id="PS50146"/>
    </source>
</evidence>
<dbReference type="GO" id="GO:0016020">
    <property type="term" value="C:membrane"/>
    <property type="evidence" value="ECO:0007669"/>
    <property type="project" value="GOC"/>
</dbReference>
<dbReference type="AlphaFoldDB" id="A0A9D1MU81"/>
<dbReference type="InterPro" id="IPR001206">
    <property type="entry name" value="Diacylglycerol_kinase_cat_dom"/>
</dbReference>
<evidence type="ECO:0000313" key="11">
    <source>
        <dbReference type="Proteomes" id="UP000824125"/>
    </source>
</evidence>
<accession>A0A9D1MU81</accession>
<name>A0A9D1MU81_9FIRM</name>
<dbReference type="InterPro" id="IPR016064">
    <property type="entry name" value="NAD/diacylglycerol_kinase_sf"/>
</dbReference>
<feature type="domain" description="DAGKc" evidence="9">
    <location>
        <begin position="1"/>
        <end position="138"/>
    </location>
</feature>
<evidence type="ECO:0000256" key="1">
    <source>
        <dbReference type="ARBA" id="ARBA00001946"/>
    </source>
</evidence>
<gene>
    <name evidence="10" type="ORF">IAD23_02920</name>
</gene>
<sequence>MKYIFVENPIAGNKKKQLLFRQVQSAFRLSNDEMIIEPTKGPKHAVQIARQYAEQYGDQAVIVSCGGDGTVHELANGLAGTDTPLMIIPLGTGNDFAKKIYGSKKLNMENVVKSFGLHDGNLRYDVRPIDLIDYNGEKCINIMSFGADTLVETIGRKIAAKVPLLGQSAYTAAVLPVIAKPLRYRMNIDLNCIDKDGHAFKLTAEPHEYALMAICNASYYGGGFCPAPDSVLDDGLLDMAYIDSISLLEAAPLIPKYADGSLAHDGNVHLHTCYVTSGRVWSYEGAPLLGNCDGENFDYSEVHFKVEPKALKLCFIKE</sequence>
<dbReference type="PANTHER" id="PTHR12358:SF54">
    <property type="entry name" value="SPHINGOSINE KINASE RELATED PROTEIN"/>
    <property type="match status" value="1"/>
</dbReference>
<protein>
    <recommendedName>
        <fullName evidence="9">DAGKc domain-containing protein</fullName>
    </recommendedName>
</protein>
<dbReference type="InterPro" id="IPR050187">
    <property type="entry name" value="Lipid_Phosphate_FormReg"/>
</dbReference>
<reference evidence="10" key="1">
    <citation type="submission" date="2020-10" db="EMBL/GenBank/DDBJ databases">
        <authorList>
            <person name="Gilroy R."/>
        </authorList>
    </citation>
    <scope>NUCLEOTIDE SEQUENCE</scope>
    <source>
        <strain evidence="10">CHK176-6737</strain>
    </source>
</reference>